<evidence type="ECO:0000313" key="5">
    <source>
        <dbReference type="Proteomes" id="UP000186698"/>
    </source>
</evidence>
<dbReference type="PANTHER" id="PTHR43053">
    <property type="entry name" value="GLYCOSIDASE FAMILY 31"/>
    <property type="match status" value="1"/>
</dbReference>
<keyword evidence="2" id="KW-0326">Glycosidase</keyword>
<dbReference type="InterPro" id="IPR013780">
    <property type="entry name" value="Glyco_hydro_b"/>
</dbReference>
<sequence>MPHTRVRNHSPIPDVNWDSGLKEMNETWKGAVACLGVAFFFVMTIGIIYWQVVDQPNKNWIIKGRYSGLIWERNTHSLILQTLSENMTYVEINVGNFPDIEQPFVKNLCWLNKTEFCYTWDSVVDLKILLDHSFSDGTECYHIDWMPKQCDIKVKDCFSMTNISWYGGAGLSAQHWPMNNVNMPLQPFVISSLKSHPTGFGSVLERYFLGSTGVSVLVNSDIPISISIERNRFFCMETPSSKEKTPLQYTVCIGQTMRSVHQEMANRLHDNRKRTLPNVDIVWMPLWKHYGISDSAAKLERELRSFHNKLMRHGLGECLIGLNEHSTMLLSKKDHMLIDPHGVRSQRQRRGPHQVRHLNLLITTSPYASINSEQFQNYLKEGKDNYWLSLSSKVDASLTPVLTKWKSRFSVRLNITSEDAVNWYLNTVRALKHKLGAEYVKFEGVEGNTFLEQSIQPPKGLEGDRYTGFLAEMAAKLGNSTIVTATTRSSYLPVFVQMIPLHSDWSYSGLKGIIPSVLHYSLLGYNFFIPDAIGGTLADEFLTDEELFIRWLQIVTFLPVMSFNTPPWVCCDDWVLNLTRQYINKHHNFVAPLVTKYAEEWISSGNPIYRPVWWISQNDPVAFAIDNEFLIGDEVLIAPIVEQGQVHRDIFLPGNDYKWMDTKTSRVFDGGTVLKHYFCSLLEIPVFIKTS</sequence>
<dbReference type="Proteomes" id="UP000186698">
    <property type="component" value="Chromosome 4S"/>
</dbReference>
<dbReference type="InterPro" id="IPR048395">
    <property type="entry name" value="Glyco_hydro_31_C"/>
</dbReference>
<organism evidence="5 6">
    <name type="scientific">Xenopus laevis</name>
    <name type="common">African clawed frog</name>
    <dbReference type="NCBI Taxonomy" id="8355"/>
    <lineage>
        <taxon>Eukaryota</taxon>
        <taxon>Metazoa</taxon>
        <taxon>Chordata</taxon>
        <taxon>Craniata</taxon>
        <taxon>Vertebrata</taxon>
        <taxon>Euteleostomi</taxon>
        <taxon>Amphibia</taxon>
        <taxon>Batrachia</taxon>
        <taxon>Anura</taxon>
        <taxon>Pipoidea</taxon>
        <taxon>Pipidae</taxon>
        <taxon>Xenopodinae</taxon>
        <taxon>Xenopus</taxon>
        <taxon>Xenopus</taxon>
    </lineage>
</organism>
<dbReference type="GeneID" id="108714930"/>
<dbReference type="Pfam" id="PF01055">
    <property type="entry name" value="Glyco_hydro_31_2nd"/>
    <property type="match status" value="1"/>
</dbReference>
<dbReference type="Gene3D" id="2.60.40.1180">
    <property type="entry name" value="Golgi alpha-mannosidase II"/>
    <property type="match status" value="1"/>
</dbReference>
<feature type="domain" description="Glycosyl hydrolase family 31 C-terminal" evidence="4">
    <location>
        <begin position="605"/>
        <end position="689"/>
    </location>
</feature>
<dbReference type="SUPFAM" id="SSF51445">
    <property type="entry name" value="(Trans)glycosidases"/>
    <property type="match status" value="1"/>
</dbReference>
<dbReference type="RefSeq" id="XP_041416795.1">
    <property type="nucleotide sequence ID" value="XM_041560861.1"/>
</dbReference>
<accession>A0A1L8GCZ7</accession>
<dbReference type="STRING" id="8355.A0A1L8GCZ7"/>
<dbReference type="Pfam" id="PF21365">
    <property type="entry name" value="Glyco_hydro_31_3rd"/>
    <property type="match status" value="1"/>
</dbReference>
<dbReference type="AlphaFoldDB" id="A0A1L8GCZ7"/>
<name>A0A1L8GCZ7_XENLA</name>
<feature type="domain" description="Glycoside hydrolase family 31 TIM barrel" evidence="3">
    <location>
        <begin position="358"/>
        <end position="569"/>
    </location>
</feature>
<keyword evidence="5" id="KW-1185">Reference proteome</keyword>
<dbReference type="GO" id="GO:0004553">
    <property type="term" value="F:hydrolase activity, hydrolyzing O-glycosyl compounds"/>
    <property type="evidence" value="ECO:0007669"/>
    <property type="project" value="InterPro"/>
</dbReference>
<dbReference type="OMA" id="XDSSERI"/>
<dbReference type="GO" id="GO:0005975">
    <property type="term" value="P:carbohydrate metabolic process"/>
    <property type="evidence" value="ECO:0007669"/>
    <property type="project" value="InterPro"/>
</dbReference>
<evidence type="ECO:0000313" key="6">
    <source>
        <dbReference type="RefSeq" id="XP_041416795.1"/>
    </source>
</evidence>
<reference evidence="6" key="1">
    <citation type="submission" date="2025-08" db="UniProtKB">
        <authorList>
            <consortium name="RefSeq"/>
        </authorList>
    </citation>
    <scope>IDENTIFICATION</scope>
    <source>
        <strain evidence="6">J_2021</strain>
        <tissue evidence="6">Erythrocytes</tissue>
    </source>
</reference>
<dbReference type="Gene3D" id="3.20.20.80">
    <property type="entry name" value="Glycosidases"/>
    <property type="match status" value="1"/>
</dbReference>
<evidence type="ECO:0000259" key="3">
    <source>
        <dbReference type="Pfam" id="PF01055"/>
    </source>
</evidence>
<proteinExistence type="inferred from homology"/>
<dbReference type="InterPro" id="IPR017853">
    <property type="entry name" value="GH"/>
</dbReference>
<dbReference type="PaxDb" id="8355-A0A1L8GCZ7"/>
<keyword evidence="2" id="KW-0378">Hydrolase</keyword>
<dbReference type="PANTHER" id="PTHR43053:SF6">
    <property type="entry name" value="SITS-BINDING PROTEIN"/>
    <property type="match status" value="1"/>
</dbReference>
<dbReference type="InterPro" id="IPR000322">
    <property type="entry name" value="Glyco_hydro_31_TIM"/>
</dbReference>
<dbReference type="KEGG" id="xla:108714930"/>
<dbReference type="OrthoDB" id="10070917at2759"/>
<dbReference type="InterPro" id="IPR050985">
    <property type="entry name" value="Alpha-glycosidase_related"/>
</dbReference>
<dbReference type="SUPFAM" id="SSF51011">
    <property type="entry name" value="Glycosyl hydrolase domain"/>
    <property type="match status" value="1"/>
</dbReference>
<protein>
    <submittedName>
        <fullName evidence="6">SITS-binding protein</fullName>
    </submittedName>
</protein>
<evidence type="ECO:0000259" key="4">
    <source>
        <dbReference type="Pfam" id="PF21365"/>
    </source>
</evidence>
<comment type="similarity">
    <text evidence="1 2">Belongs to the glycosyl hydrolase 31 family.</text>
</comment>
<gene>
    <name evidence="6" type="primary">LOC108714930</name>
</gene>
<evidence type="ECO:0000256" key="1">
    <source>
        <dbReference type="ARBA" id="ARBA00007806"/>
    </source>
</evidence>
<evidence type="ECO:0000256" key="2">
    <source>
        <dbReference type="RuleBase" id="RU361185"/>
    </source>
</evidence>